<proteinExistence type="predicted"/>
<evidence type="ECO:0000313" key="2">
    <source>
        <dbReference type="Proteomes" id="UP000314294"/>
    </source>
</evidence>
<accession>A0A4Z2INI5</accession>
<dbReference type="EMBL" id="SRLO01000063">
    <property type="protein sequence ID" value="TNN79589.1"/>
    <property type="molecule type" value="Genomic_DNA"/>
</dbReference>
<dbReference type="Proteomes" id="UP000314294">
    <property type="component" value="Unassembled WGS sequence"/>
</dbReference>
<gene>
    <name evidence="1" type="ORF">EYF80_010171</name>
</gene>
<sequence>MKGPRQVKGNTVASGVRGSALSVICTIGGGRAGIGILSSREMIKPHKASFNSLLSRCEPWALSLLLRDDLPDGLGPGCGDFLPIGSNSWR</sequence>
<name>A0A4Z2INI5_9TELE</name>
<reference evidence="1 2" key="1">
    <citation type="submission" date="2019-03" db="EMBL/GenBank/DDBJ databases">
        <title>First draft genome of Liparis tanakae, snailfish: a comprehensive survey of snailfish specific genes.</title>
        <authorList>
            <person name="Kim W."/>
            <person name="Song I."/>
            <person name="Jeong J.-H."/>
            <person name="Kim D."/>
            <person name="Kim S."/>
            <person name="Ryu S."/>
            <person name="Song J.Y."/>
            <person name="Lee S.K."/>
        </authorList>
    </citation>
    <scope>NUCLEOTIDE SEQUENCE [LARGE SCALE GENOMIC DNA]</scope>
    <source>
        <tissue evidence="1">Muscle</tissue>
    </source>
</reference>
<organism evidence="1 2">
    <name type="scientific">Liparis tanakae</name>
    <name type="common">Tanaka's snailfish</name>
    <dbReference type="NCBI Taxonomy" id="230148"/>
    <lineage>
        <taxon>Eukaryota</taxon>
        <taxon>Metazoa</taxon>
        <taxon>Chordata</taxon>
        <taxon>Craniata</taxon>
        <taxon>Vertebrata</taxon>
        <taxon>Euteleostomi</taxon>
        <taxon>Actinopterygii</taxon>
        <taxon>Neopterygii</taxon>
        <taxon>Teleostei</taxon>
        <taxon>Neoteleostei</taxon>
        <taxon>Acanthomorphata</taxon>
        <taxon>Eupercaria</taxon>
        <taxon>Perciformes</taxon>
        <taxon>Cottioidei</taxon>
        <taxon>Cottales</taxon>
        <taxon>Liparidae</taxon>
        <taxon>Liparis</taxon>
    </lineage>
</organism>
<keyword evidence="2" id="KW-1185">Reference proteome</keyword>
<evidence type="ECO:0000313" key="1">
    <source>
        <dbReference type="EMBL" id="TNN79589.1"/>
    </source>
</evidence>
<comment type="caution">
    <text evidence="1">The sequence shown here is derived from an EMBL/GenBank/DDBJ whole genome shotgun (WGS) entry which is preliminary data.</text>
</comment>
<dbReference type="AlphaFoldDB" id="A0A4Z2INI5"/>
<protein>
    <submittedName>
        <fullName evidence="1">Uncharacterized protein</fullName>
    </submittedName>
</protein>